<dbReference type="AlphaFoldDB" id="A0A919K642"/>
<evidence type="ECO:0000313" key="1">
    <source>
        <dbReference type="EMBL" id="GIF00038.1"/>
    </source>
</evidence>
<dbReference type="Proteomes" id="UP000636960">
    <property type="component" value="Unassembled WGS sequence"/>
</dbReference>
<reference evidence="1" key="1">
    <citation type="submission" date="2021-01" db="EMBL/GenBank/DDBJ databases">
        <title>Whole genome shotgun sequence of Actinoplanes rishiriensis NBRC 108556.</title>
        <authorList>
            <person name="Komaki H."/>
            <person name="Tamura T."/>
        </authorList>
    </citation>
    <scope>NUCLEOTIDE SEQUENCE</scope>
    <source>
        <strain evidence="1">NBRC 108556</strain>
    </source>
</reference>
<organism evidence="1 2">
    <name type="scientific">Paractinoplanes rishiriensis</name>
    <dbReference type="NCBI Taxonomy" id="1050105"/>
    <lineage>
        <taxon>Bacteria</taxon>
        <taxon>Bacillati</taxon>
        <taxon>Actinomycetota</taxon>
        <taxon>Actinomycetes</taxon>
        <taxon>Micromonosporales</taxon>
        <taxon>Micromonosporaceae</taxon>
        <taxon>Paractinoplanes</taxon>
    </lineage>
</organism>
<evidence type="ECO:0000313" key="2">
    <source>
        <dbReference type="Proteomes" id="UP000636960"/>
    </source>
</evidence>
<protein>
    <submittedName>
        <fullName evidence="1">Uncharacterized protein</fullName>
    </submittedName>
</protein>
<sequence length="149" mass="15854">MTDNFEDARLLDELRRALGPDRPPAGMAGRAEELLAFAGFDRELAELLADDATAPTGVRGPATVAEPLVFRSRDGALTIELTVTGDRIDGQVIGDGATEVVLEQRSGPQPAAPVDELGRFGFDTPGAGPARLRVLGGWTRPVTTDWFLL</sequence>
<dbReference type="EMBL" id="BOMV01000078">
    <property type="protein sequence ID" value="GIF00038.1"/>
    <property type="molecule type" value="Genomic_DNA"/>
</dbReference>
<dbReference type="RefSeq" id="WP_203787315.1">
    <property type="nucleotide sequence ID" value="NZ_BOMV01000078.1"/>
</dbReference>
<keyword evidence="2" id="KW-1185">Reference proteome</keyword>
<accession>A0A919K642</accession>
<gene>
    <name evidence="1" type="ORF">Ari01nite_75020</name>
</gene>
<comment type="caution">
    <text evidence="1">The sequence shown here is derived from an EMBL/GenBank/DDBJ whole genome shotgun (WGS) entry which is preliminary data.</text>
</comment>
<proteinExistence type="predicted"/>
<name>A0A919K642_9ACTN</name>